<dbReference type="Proteomes" id="UP000016930">
    <property type="component" value="Unassembled WGS sequence"/>
</dbReference>
<feature type="compositionally biased region" description="Low complexity" evidence="5">
    <location>
        <begin position="885"/>
        <end position="896"/>
    </location>
</feature>
<dbReference type="InterPro" id="IPR050613">
    <property type="entry name" value="Sec_Metabolite_Reg"/>
</dbReference>
<dbReference type="PANTHER" id="PTHR31001:SF56">
    <property type="entry name" value="ZN(2)-C6 FUNGAL-TYPE DOMAIN-CONTAINING PROTEIN"/>
    <property type="match status" value="1"/>
</dbReference>
<dbReference type="HOGENOM" id="CLU_007340_0_0_1"/>
<dbReference type="InterPro" id="IPR036864">
    <property type="entry name" value="Zn2-C6_fun-type_DNA-bd_sf"/>
</dbReference>
<evidence type="ECO:0000256" key="4">
    <source>
        <dbReference type="SAM" id="Coils"/>
    </source>
</evidence>
<keyword evidence="9" id="KW-1185">Reference proteome</keyword>
<feature type="domain" description="4Fe-4S ferredoxin-type" evidence="7">
    <location>
        <begin position="39"/>
        <end position="71"/>
    </location>
</feature>
<dbReference type="EMBL" id="KB445797">
    <property type="protein sequence ID" value="EMD36810.1"/>
    <property type="molecule type" value="Genomic_DNA"/>
</dbReference>
<dbReference type="InterPro" id="IPR001138">
    <property type="entry name" value="Zn2Cys6_DnaBD"/>
</dbReference>
<evidence type="ECO:0008006" key="10">
    <source>
        <dbReference type="Google" id="ProtNLM"/>
    </source>
</evidence>
<evidence type="ECO:0000256" key="2">
    <source>
        <dbReference type="ARBA" id="ARBA00022723"/>
    </source>
</evidence>
<feature type="region of interest" description="Disordered" evidence="5">
    <location>
        <begin position="678"/>
        <end position="728"/>
    </location>
</feature>
<organism evidence="8 9">
    <name type="scientific">Ceriporiopsis subvermispora (strain B)</name>
    <name type="common">White-rot fungus</name>
    <name type="synonym">Gelatoporia subvermispora</name>
    <dbReference type="NCBI Taxonomy" id="914234"/>
    <lineage>
        <taxon>Eukaryota</taxon>
        <taxon>Fungi</taxon>
        <taxon>Dikarya</taxon>
        <taxon>Basidiomycota</taxon>
        <taxon>Agaricomycotina</taxon>
        <taxon>Agaricomycetes</taxon>
        <taxon>Polyporales</taxon>
        <taxon>Gelatoporiaceae</taxon>
        <taxon>Gelatoporia</taxon>
    </lineage>
</organism>
<feature type="region of interest" description="Disordered" evidence="5">
    <location>
        <begin position="880"/>
        <end position="923"/>
    </location>
</feature>
<dbReference type="PROSITE" id="PS50048">
    <property type="entry name" value="ZN2_CY6_FUNGAL_2"/>
    <property type="match status" value="1"/>
</dbReference>
<evidence type="ECO:0000313" key="8">
    <source>
        <dbReference type="EMBL" id="EMD36810.1"/>
    </source>
</evidence>
<dbReference type="GO" id="GO:0000981">
    <property type="term" value="F:DNA-binding transcription factor activity, RNA polymerase II-specific"/>
    <property type="evidence" value="ECO:0007669"/>
    <property type="project" value="InterPro"/>
</dbReference>
<dbReference type="GO" id="GO:0008270">
    <property type="term" value="F:zinc ion binding"/>
    <property type="evidence" value="ECO:0007669"/>
    <property type="project" value="InterPro"/>
</dbReference>
<proteinExistence type="predicted"/>
<evidence type="ECO:0000256" key="1">
    <source>
        <dbReference type="ARBA" id="ARBA00004123"/>
    </source>
</evidence>
<dbReference type="GO" id="GO:0006351">
    <property type="term" value="P:DNA-templated transcription"/>
    <property type="evidence" value="ECO:0007669"/>
    <property type="project" value="InterPro"/>
</dbReference>
<dbReference type="SMART" id="SM00066">
    <property type="entry name" value="GAL4"/>
    <property type="match status" value="1"/>
</dbReference>
<evidence type="ECO:0000256" key="5">
    <source>
        <dbReference type="SAM" id="MobiDB-lite"/>
    </source>
</evidence>
<dbReference type="Gene3D" id="4.10.240.10">
    <property type="entry name" value="Zn(2)-C6 fungal-type DNA-binding domain"/>
    <property type="match status" value="1"/>
</dbReference>
<dbReference type="PANTHER" id="PTHR31001">
    <property type="entry name" value="UNCHARACTERIZED TRANSCRIPTIONAL REGULATORY PROTEIN"/>
    <property type="match status" value="1"/>
</dbReference>
<evidence type="ECO:0000313" key="9">
    <source>
        <dbReference type="Proteomes" id="UP000016930"/>
    </source>
</evidence>
<evidence type="ECO:0000256" key="3">
    <source>
        <dbReference type="ARBA" id="ARBA00023242"/>
    </source>
</evidence>
<dbReference type="CDD" id="cd12148">
    <property type="entry name" value="fungal_TF_MHR"/>
    <property type="match status" value="1"/>
</dbReference>
<evidence type="ECO:0000259" key="7">
    <source>
        <dbReference type="PROSITE" id="PS51379"/>
    </source>
</evidence>
<feature type="compositionally biased region" description="Low complexity" evidence="5">
    <location>
        <begin position="706"/>
        <end position="725"/>
    </location>
</feature>
<feature type="compositionally biased region" description="Basic residues" evidence="5">
    <location>
        <begin position="680"/>
        <end position="696"/>
    </location>
</feature>
<feature type="coiled-coil region" evidence="4">
    <location>
        <begin position="79"/>
        <end position="106"/>
    </location>
</feature>
<dbReference type="SUPFAM" id="SSF57701">
    <property type="entry name" value="Zn2/Cys6 DNA-binding domain"/>
    <property type="match status" value="1"/>
</dbReference>
<feature type="region of interest" description="Disordered" evidence="5">
    <location>
        <begin position="172"/>
        <end position="196"/>
    </location>
</feature>
<dbReference type="GO" id="GO:0003677">
    <property type="term" value="F:DNA binding"/>
    <property type="evidence" value="ECO:0007669"/>
    <property type="project" value="InterPro"/>
</dbReference>
<dbReference type="GO" id="GO:0005634">
    <property type="term" value="C:nucleus"/>
    <property type="evidence" value="ECO:0007669"/>
    <property type="project" value="UniProtKB-SubCell"/>
</dbReference>
<name>M2QXG3_CERS8</name>
<dbReference type="OrthoDB" id="424974at2759"/>
<feature type="region of interest" description="Disordered" evidence="5">
    <location>
        <begin position="1"/>
        <end position="25"/>
    </location>
</feature>
<dbReference type="STRING" id="914234.M2QXG3"/>
<keyword evidence="2" id="KW-0479">Metal-binding</keyword>
<dbReference type="PROSITE" id="PS00463">
    <property type="entry name" value="ZN2_CY6_FUNGAL_1"/>
    <property type="match status" value="1"/>
</dbReference>
<dbReference type="Pfam" id="PF04082">
    <property type="entry name" value="Fungal_trans"/>
    <property type="match status" value="1"/>
</dbReference>
<protein>
    <recommendedName>
        <fullName evidence="10">Zn(2)-C6 fungal-type domain-containing protein</fullName>
    </recommendedName>
</protein>
<comment type="subcellular location">
    <subcellularLocation>
        <location evidence="1">Nucleus</location>
    </subcellularLocation>
</comment>
<evidence type="ECO:0000259" key="6">
    <source>
        <dbReference type="PROSITE" id="PS50048"/>
    </source>
</evidence>
<gene>
    <name evidence="8" type="ORF">CERSUDRAFT_114708</name>
</gene>
<dbReference type="InterPro" id="IPR007219">
    <property type="entry name" value="XnlR_reg_dom"/>
</dbReference>
<keyword evidence="3" id="KW-0539">Nucleus</keyword>
<dbReference type="CDD" id="cd00067">
    <property type="entry name" value="GAL4"/>
    <property type="match status" value="1"/>
</dbReference>
<dbReference type="AlphaFoldDB" id="M2QXG3"/>
<keyword evidence="4" id="KW-0175">Coiled coil</keyword>
<dbReference type="InterPro" id="IPR017896">
    <property type="entry name" value="4Fe4S_Fe-S-bd"/>
</dbReference>
<feature type="compositionally biased region" description="Basic and acidic residues" evidence="5">
    <location>
        <begin position="7"/>
        <end position="25"/>
    </location>
</feature>
<dbReference type="PROSITE" id="PS51379">
    <property type="entry name" value="4FE4S_FER_2"/>
    <property type="match status" value="1"/>
</dbReference>
<reference evidence="8 9" key="1">
    <citation type="journal article" date="2012" name="Proc. Natl. Acad. Sci. U.S.A.">
        <title>Comparative genomics of Ceriporiopsis subvermispora and Phanerochaete chrysosporium provide insight into selective ligninolysis.</title>
        <authorList>
            <person name="Fernandez-Fueyo E."/>
            <person name="Ruiz-Duenas F.J."/>
            <person name="Ferreira P."/>
            <person name="Floudas D."/>
            <person name="Hibbett D.S."/>
            <person name="Canessa P."/>
            <person name="Larrondo L.F."/>
            <person name="James T.Y."/>
            <person name="Seelenfreund D."/>
            <person name="Lobos S."/>
            <person name="Polanco R."/>
            <person name="Tello M."/>
            <person name="Honda Y."/>
            <person name="Watanabe T."/>
            <person name="Watanabe T."/>
            <person name="Ryu J.S."/>
            <person name="Kubicek C.P."/>
            <person name="Schmoll M."/>
            <person name="Gaskell J."/>
            <person name="Hammel K.E."/>
            <person name="St John F.J."/>
            <person name="Vanden Wymelenberg A."/>
            <person name="Sabat G."/>
            <person name="Splinter BonDurant S."/>
            <person name="Syed K."/>
            <person name="Yadav J.S."/>
            <person name="Doddapaneni H."/>
            <person name="Subramanian V."/>
            <person name="Lavin J.L."/>
            <person name="Oguiza J.A."/>
            <person name="Perez G."/>
            <person name="Pisabarro A.G."/>
            <person name="Ramirez L."/>
            <person name="Santoyo F."/>
            <person name="Master E."/>
            <person name="Coutinho P.M."/>
            <person name="Henrissat B."/>
            <person name="Lombard V."/>
            <person name="Magnuson J.K."/>
            <person name="Kuees U."/>
            <person name="Hori C."/>
            <person name="Igarashi K."/>
            <person name="Samejima M."/>
            <person name="Held B.W."/>
            <person name="Barry K.W."/>
            <person name="LaButti K.M."/>
            <person name="Lapidus A."/>
            <person name="Lindquist E.A."/>
            <person name="Lucas S.M."/>
            <person name="Riley R."/>
            <person name="Salamov A.A."/>
            <person name="Hoffmeister D."/>
            <person name="Schwenk D."/>
            <person name="Hadar Y."/>
            <person name="Yarden O."/>
            <person name="de Vries R.P."/>
            <person name="Wiebenga A."/>
            <person name="Stenlid J."/>
            <person name="Eastwood D."/>
            <person name="Grigoriev I.V."/>
            <person name="Berka R.M."/>
            <person name="Blanchette R.A."/>
            <person name="Kersten P."/>
            <person name="Martinez A.T."/>
            <person name="Vicuna R."/>
            <person name="Cullen D."/>
        </authorList>
    </citation>
    <scope>NUCLEOTIDE SEQUENCE [LARGE SCALE GENOMIC DNA]</scope>
    <source>
        <strain evidence="8 9">B</strain>
    </source>
</reference>
<sequence>MPQAARPRADNDKDRSAKAQEQEFKRARGAISCAECRRLKLKCDKTVPCSSCKRRGCESICPNGSLTTGQGTRFILADTDRLHRKIAEMSDRIRHLEDALAMLQSSSSVTREPHPLLSRELLAVKSGLELHSAAMRKADYTSAEDPGGDEEEEQGIDAFGTLAVRDDGAATFYGRSAGSEDEQPVPAPPALRPDGGGALLPPSILRLSASFPAAPGDAGHDRELIEEYLPPWPRARELCELYLEAAPWFFGAVTRRQLIEELLPLFYSEAEAARPPPPPAPAGPDAGLASSAVAFQLPIAGRSDTPRSSSHDLGLMFVILCFGALIDPQLPPAPHNTESDRYYQLTRAALNLEPVIDRPPSIATAQTLSLMGIYQSYRDGARFGLSPAEVQKRRALFWELFITDCWQALATGRIPSFALQFVDTELPADPDETLADDGTIQPSFPAWKAKYGRDCISHVVQVTSLPHMAKYPAVLDLDRRIRDTPLPKYALGDPPKGAGLNKTMSHFMPVNYRELTLQYIHRAGFSYAVQLYPEDPLRSPWAPSFLAIYRSACELIKNLKEQFTLFPVQIARFWVLWTHAFSATTMLSSIVSRCGVSKTSQAALAELRVAYDLFEQAVPHGGRAVKFWPMVKRSYDKAYLVFTSGWTPRTRDLFAPRDAEHAQHDELEIFSGRTRMVATKAKKGARQRSVSRRRASGHALSPADPSPSSQGTPASGSASPPSTVSETFPSIEEYGNAMHPTLVEQIRAFRGDIDQQISNASEYYHPRALMPPPPQYGQQQEPQYQAQHALQVQPQQQQSFETWYTPPNSAVDQARDAMPPPPPQAQAQPQHMYHQEYQPVSQLVPVGHPSIHLTGVEHEHHTSMYGSAHHDISPDVSYHHQPHFASSTSISPISPAEPNYGTHDAHTHAHQYQQQGMHDPQAQAHPEMWGVPPAPPAADMHGAYAGAGHSYAHAAQGHGGVHGYALGHYGTVPAPLPHALPDANFHGSAPYSMQETWMSFMQQEMPAAGAHPPSFGH</sequence>
<feature type="domain" description="Zn(2)-C6 fungal-type" evidence="6">
    <location>
        <begin position="32"/>
        <end position="61"/>
    </location>
</feature>
<accession>M2QXG3</accession>